<dbReference type="EMBL" id="CP069109">
    <property type="protein sequence ID" value="QSS59451.1"/>
    <property type="molecule type" value="Genomic_DNA"/>
</dbReference>
<dbReference type="AlphaFoldDB" id="A0A8A1M0D7"/>
<name>A0A8A1M0D7_AJECA</name>
<proteinExistence type="predicted"/>
<dbReference type="InterPro" id="IPR046670">
    <property type="entry name" value="DUF6540"/>
</dbReference>
<dbReference type="Proteomes" id="UP000663671">
    <property type="component" value="Chromosome 2"/>
</dbReference>
<reference evidence="1" key="1">
    <citation type="submission" date="2021-01" db="EMBL/GenBank/DDBJ databases">
        <title>Chromosome-level genome assembly of a human fungal pathogen reveals clustering of transcriptionally co-regulated genes.</title>
        <authorList>
            <person name="Voorhies M."/>
            <person name="Cohen S."/>
            <person name="Shea T.P."/>
            <person name="Petrus S."/>
            <person name="Munoz J.F."/>
            <person name="Poplawski S."/>
            <person name="Goldman W.E."/>
            <person name="Michael T."/>
            <person name="Cuomo C.A."/>
            <person name="Sil A."/>
            <person name="Beyhan S."/>
        </authorList>
    </citation>
    <scope>NUCLEOTIDE SEQUENCE</scope>
    <source>
        <strain evidence="1">WU24</strain>
    </source>
</reference>
<dbReference type="OrthoDB" id="4135672at2759"/>
<evidence type="ECO:0000313" key="2">
    <source>
        <dbReference type="Proteomes" id="UP000663671"/>
    </source>
</evidence>
<dbReference type="VEuPathDB" id="FungiDB:I7I51_08886"/>
<protein>
    <submittedName>
        <fullName evidence="1">Uncharacterized protein</fullName>
    </submittedName>
</protein>
<accession>A0A8A1M0D7</accession>
<organism evidence="1 2">
    <name type="scientific">Ajellomyces capsulatus</name>
    <name type="common">Darling's disease fungus</name>
    <name type="synonym">Histoplasma capsulatum</name>
    <dbReference type="NCBI Taxonomy" id="5037"/>
    <lineage>
        <taxon>Eukaryota</taxon>
        <taxon>Fungi</taxon>
        <taxon>Dikarya</taxon>
        <taxon>Ascomycota</taxon>
        <taxon>Pezizomycotina</taxon>
        <taxon>Eurotiomycetes</taxon>
        <taxon>Eurotiomycetidae</taxon>
        <taxon>Onygenales</taxon>
        <taxon>Ajellomycetaceae</taxon>
        <taxon>Histoplasma</taxon>
    </lineage>
</organism>
<evidence type="ECO:0000313" key="1">
    <source>
        <dbReference type="EMBL" id="QSS59451.1"/>
    </source>
</evidence>
<sequence length="135" mass="15416">MSYIVYLITPNGMPRNHHALFVETNSVTGSDHIFQVTDNIQKGMAFEDKPGHSPDQQPTFHGKTFLGTKSFKDIFAWVFSHRRSNLMGRGGGIWTSQFVGVGSGLQRQSRIRLAQASLWLKKYYYRLFATTREES</sequence>
<gene>
    <name evidence="1" type="ORF">I7I51_08886</name>
</gene>
<dbReference type="Pfam" id="PF20174">
    <property type="entry name" value="DUF6540"/>
    <property type="match status" value="1"/>
</dbReference>